<organism evidence="2 3">
    <name type="scientific">Flavobacterium fragile</name>
    <dbReference type="NCBI Taxonomy" id="2949085"/>
    <lineage>
        <taxon>Bacteria</taxon>
        <taxon>Pseudomonadati</taxon>
        <taxon>Bacteroidota</taxon>
        <taxon>Flavobacteriia</taxon>
        <taxon>Flavobacteriales</taxon>
        <taxon>Flavobacteriaceae</taxon>
        <taxon>Flavobacterium</taxon>
    </lineage>
</organism>
<name>A0ABT0TEW9_9FLAO</name>
<keyword evidence="1" id="KW-0812">Transmembrane</keyword>
<keyword evidence="1" id="KW-0472">Membrane</keyword>
<accession>A0ABT0TEW9</accession>
<feature type="transmembrane region" description="Helical" evidence="1">
    <location>
        <begin position="58"/>
        <end position="79"/>
    </location>
</feature>
<sequence length="154" mass="17832">MKDNNSSIGSIVLSILIAVSAIYYLFKYLGIYIAYGLILIGIGYFIYNLYIKNFSKKTIYYLLFFLLLAFGSFGLSILFDGSGHEKEIKAWQIQKAESMGMEVKSISVEYIGDDEYRCEYDVYDPGSIYSSPQTLRKTIIYKWENNECKFIRNE</sequence>
<proteinExistence type="predicted"/>
<dbReference type="RefSeq" id="WP_250580412.1">
    <property type="nucleotide sequence ID" value="NZ_JAMLJN010000002.1"/>
</dbReference>
<keyword evidence="1" id="KW-1133">Transmembrane helix</keyword>
<gene>
    <name evidence="2" type="ORF">NAT47_03750</name>
</gene>
<feature type="transmembrane region" description="Helical" evidence="1">
    <location>
        <begin position="32"/>
        <end position="51"/>
    </location>
</feature>
<comment type="caution">
    <text evidence="2">The sequence shown here is derived from an EMBL/GenBank/DDBJ whole genome shotgun (WGS) entry which is preliminary data.</text>
</comment>
<evidence type="ECO:0000256" key="1">
    <source>
        <dbReference type="SAM" id="Phobius"/>
    </source>
</evidence>
<reference evidence="2 3" key="1">
    <citation type="submission" date="2022-05" db="EMBL/GenBank/DDBJ databases">
        <title>Flavobacterium sp., isolated from activated sludge.</title>
        <authorList>
            <person name="Ran Q."/>
        </authorList>
    </citation>
    <scope>NUCLEOTIDE SEQUENCE [LARGE SCALE GENOMIC DNA]</scope>
    <source>
        <strain evidence="2 3">HXWNR69</strain>
    </source>
</reference>
<protein>
    <submittedName>
        <fullName evidence="2">Uncharacterized protein</fullName>
    </submittedName>
</protein>
<dbReference type="EMBL" id="JAMLJN010000002">
    <property type="protein sequence ID" value="MCL9769523.1"/>
    <property type="molecule type" value="Genomic_DNA"/>
</dbReference>
<evidence type="ECO:0000313" key="3">
    <source>
        <dbReference type="Proteomes" id="UP001203342"/>
    </source>
</evidence>
<keyword evidence="3" id="KW-1185">Reference proteome</keyword>
<evidence type="ECO:0000313" key="2">
    <source>
        <dbReference type="EMBL" id="MCL9769523.1"/>
    </source>
</evidence>
<feature type="transmembrane region" description="Helical" evidence="1">
    <location>
        <begin position="7"/>
        <end position="26"/>
    </location>
</feature>
<dbReference type="Proteomes" id="UP001203342">
    <property type="component" value="Unassembled WGS sequence"/>
</dbReference>